<evidence type="ECO:0000256" key="4">
    <source>
        <dbReference type="ARBA" id="ARBA00023136"/>
    </source>
</evidence>
<dbReference type="Proteomes" id="UP000887567">
    <property type="component" value="Unplaced"/>
</dbReference>
<evidence type="ECO:0000313" key="6">
    <source>
        <dbReference type="EnsemblMetazoa" id="XP_020896699.2"/>
    </source>
</evidence>
<accession>A0A913WZX1</accession>
<keyword evidence="4 5" id="KW-0472">Membrane</keyword>
<proteinExistence type="predicted"/>
<evidence type="ECO:0000256" key="3">
    <source>
        <dbReference type="ARBA" id="ARBA00022989"/>
    </source>
</evidence>
<organism evidence="6 7">
    <name type="scientific">Exaiptasia diaphana</name>
    <name type="common">Tropical sea anemone</name>
    <name type="synonym">Aiptasia pulchella</name>
    <dbReference type="NCBI Taxonomy" id="2652724"/>
    <lineage>
        <taxon>Eukaryota</taxon>
        <taxon>Metazoa</taxon>
        <taxon>Cnidaria</taxon>
        <taxon>Anthozoa</taxon>
        <taxon>Hexacorallia</taxon>
        <taxon>Actiniaria</taxon>
        <taxon>Aiptasiidae</taxon>
        <taxon>Exaiptasia</taxon>
    </lineage>
</organism>
<dbReference type="GO" id="GO:0007189">
    <property type="term" value="P:adenylate cyclase-activating G protein-coupled receptor signaling pathway"/>
    <property type="evidence" value="ECO:0007669"/>
    <property type="project" value="TreeGrafter"/>
</dbReference>
<dbReference type="GO" id="GO:0004930">
    <property type="term" value="F:G protein-coupled receptor activity"/>
    <property type="evidence" value="ECO:0007669"/>
    <property type="project" value="TreeGrafter"/>
</dbReference>
<dbReference type="PANTHER" id="PTHR23112">
    <property type="entry name" value="G PROTEIN-COUPLED RECEPTOR 157-RELATED"/>
    <property type="match status" value="1"/>
</dbReference>
<dbReference type="GeneID" id="110235574"/>
<dbReference type="GO" id="GO:0005886">
    <property type="term" value="C:plasma membrane"/>
    <property type="evidence" value="ECO:0007669"/>
    <property type="project" value="TreeGrafter"/>
</dbReference>
<evidence type="ECO:0000256" key="5">
    <source>
        <dbReference type="SAM" id="Phobius"/>
    </source>
</evidence>
<dbReference type="OMA" id="SIFTIAW"/>
<feature type="transmembrane region" description="Helical" evidence="5">
    <location>
        <begin position="37"/>
        <end position="56"/>
    </location>
</feature>
<dbReference type="SUPFAM" id="SSF81321">
    <property type="entry name" value="Family A G protein-coupled receptor-like"/>
    <property type="match status" value="1"/>
</dbReference>
<name>A0A913WZX1_EXADI</name>
<keyword evidence="3 5" id="KW-1133">Transmembrane helix</keyword>
<dbReference type="RefSeq" id="XP_020896699.2">
    <property type="nucleotide sequence ID" value="XM_021041040.2"/>
</dbReference>
<feature type="transmembrane region" description="Helical" evidence="5">
    <location>
        <begin position="68"/>
        <end position="94"/>
    </location>
</feature>
<sequence>MVFYISFRNSFRKIQISGGIMMRLQYDQEYMVKKWTCLYQVVFIICWLPSVIYYLWSFSTSFGPNSGLVDSIFTIAWALITPLHGFFNCIIYGWRRRGFTGTLQTQNYQSITENSST</sequence>
<evidence type="ECO:0000256" key="2">
    <source>
        <dbReference type="ARBA" id="ARBA00022692"/>
    </source>
</evidence>
<dbReference type="EnsemblMetazoa" id="XM_021041040.2">
    <property type="protein sequence ID" value="XP_020896699.2"/>
    <property type="gene ID" value="LOC110235574"/>
</dbReference>
<dbReference type="OrthoDB" id="10070607at2759"/>
<dbReference type="PANTHER" id="PTHR23112:SF36">
    <property type="entry name" value="SI:DKEY-30C15.2 PROTEIN"/>
    <property type="match status" value="1"/>
</dbReference>
<keyword evidence="2 5" id="KW-0812">Transmembrane</keyword>
<evidence type="ECO:0000313" key="7">
    <source>
        <dbReference type="Proteomes" id="UP000887567"/>
    </source>
</evidence>
<dbReference type="AlphaFoldDB" id="A0A913WZX1"/>
<keyword evidence="7" id="KW-1185">Reference proteome</keyword>
<comment type="subcellular location">
    <subcellularLocation>
        <location evidence="1">Membrane</location>
        <topology evidence="1">Multi-pass membrane protein</topology>
    </subcellularLocation>
</comment>
<dbReference type="Gene3D" id="1.20.1070.10">
    <property type="entry name" value="Rhodopsin 7-helix transmembrane proteins"/>
    <property type="match status" value="1"/>
</dbReference>
<dbReference type="KEGG" id="epa:110235574"/>
<protein>
    <submittedName>
        <fullName evidence="6">Uncharacterized protein</fullName>
    </submittedName>
</protein>
<evidence type="ECO:0000256" key="1">
    <source>
        <dbReference type="ARBA" id="ARBA00004141"/>
    </source>
</evidence>
<reference evidence="6" key="1">
    <citation type="submission" date="2022-11" db="UniProtKB">
        <authorList>
            <consortium name="EnsemblMetazoa"/>
        </authorList>
    </citation>
    <scope>IDENTIFICATION</scope>
</reference>